<dbReference type="InterPro" id="IPR001387">
    <property type="entry name" value="Cro/C1-type_HTH"/>
</dbReference>
<dbReference type="InterPro" id="IPR010982">
    <property type="entry name" value="Lambda_DNA-bd_dom_sf"/>
</dbReference>
<dbReference type="EMBL" id="NIPR01000004">
    <property type="protein sequence ID" value="PMD73309.1"/>
    <property type="molecule type" value="Genomic_DNA"/>
</dbReference>
<organism evidence="2 3">
    <name type="scientific">Companilactobacillus nuruki</name>
    <dbReference type="NCBI Taxonomy" id="1993540"/>
    <lineage>
        <taxon>Bacteria</taxon>
        <taxon>Bacillati</taxon>
        <taxon>Bacillota</taxon>
        <taxon>Bacilli</taxon>
        <taxon>Lactobacillales</taxon>
        <taxon>Lactobacillaceae</taxon>
        <taxon>Companilactobacillus</taxon>
    </lineage>
</organism>
<dbReference type="RefSeq" id="WP_102195288.1">
    <property type="nucleotide sequence ID" value="NZ_NIPR01000004.1"/>
</dbReference>
<keyword evidence="3" id="KW-1185">Reference proteome</keyword>
<feature type="domain" description="HTH cro/C1-type" evidence="1">
    <location>
        <begin position="7"/>
        <end position="60"/>
    </location>
</feature>
<sequence length="276" mass="32211">MLLGSVVYNKRRSLNLTQSDLAKDLCNQNTISKLEKHNMTPQIEVLIKICKRLDLTLDQIFSDFSSDYQREKTYVLDNIEQDAVLDDTSDLEEKLALVKKNVNKEDMAQLHLIEAIVDFRAGKLEDASFNLDKINLETKMDNDNIYTMLSFLIKGKVCLEQDNIEMSEYYFKIVYDAIKENFNFSNAKDFEILYLCKELGLAFAKLGKRELTSQIIHRGIEYAKKNGRMYFLDEFYMSLAISKHDSKNYEKYKNMAYYTALAVQHDKIAKEIEGWD</sequence>
<reference evidence="2 3" key="1">
    <citation type="submission" date="2017-05" db="EMBL/GenBank/DDBJ databases">
        <title>Lactobacillus nurukis nov., sp. nov., isolated from nuruk.</title>
        <authorList>
            <person name="Kim S.-J."/>
        </authorList>
    </citation>
    <scope>NUCLEOTIDE SEQUENCE [LARGE SCALE GENOMIC DNA]</scope>
    <source>
        <strain evidence="2 3">SYF10-1a</strain>
    </source>
</reference>
<dbReference type="SUPFAM" id="SSF47413">
    <property type="entry name" value="lambda repressor-like DNA-binding domains"/>
    <property type="match status" value="1"/>
</dbReference>
<dbReference type="SMART" id="SM00530">
    <property type="entry name" value="HTH_XRE"/>
    <property type="match status" value="1"/>
</dbReference>
<comment type="caution">
    <text evidence="2">The sequence shown here is derived from an EMBL/GenBank/DDBJ whole genome shotgun (WGS) entry which is preliminary data.</text>
</comment>
<name>A0A2N7AX18_9LACO</name>
<proteinExistence type="predicted"/>
<evidence type="ECO:0000313" key="3">
    <source>
        <dbReference type="Proteomes" id="UP000235649"/>
    </source>
</evidence>
<dbReference type="Gene3D" id="1.25.40.10">
    <property type="entry name" value="Tetratricopeptide repeat domain"/>
    <property type="match status" value="1"/>
</dbReference>
<dbReference type="CDD" id="cd00093">
    <property type="entry name" value="HTH_XRE"/>
    <property type="match status" value="1"/>
</dbReference>
<dbReference type="PROSITE" id="PS50943">
    <property type="entry name" value="HTH_CROC1"/>
    <property type="match status" value="1"/>
</dbReference>
<dbReference type="OrthoDB" id="1150409at2"/>
<evidence type="ECO:0000259" key="1">
    <source>
        <dbReference type="PROSITE" id="PS50943"/>
    </source>
</evidence>
<gene>
    <name evidence="2" type="ORF">CBP76_02155</name>
</gene>
<evidence type="ECO:0000313" key="2">
    <source>
        <dbReference type="EMBL" id="PMD73309.1"/>
    </source>
</evidence>
<dbReference type="AlphaFoldDB" id="A0A2N7AX18"/>
<protein>
    <recommendedName>
        <fullName evidence="1">HTH cro/C1-type domain-containing protein</fullName>
    </recommendedName>
</protein>
<dbReference type="InterPro" id="IPR011990">
    <property type="entry name" value="TPR-like_helical_dom_sf"/>
</dbReference>
<dbReference type="Pfam" id="PF01381">
    <property type="entry name" value="HTH_3"/>
    <property type="match status" value="1"/>
</dbReference>
<accession>A0A2N7AX18</accession>
<dbReference type="GO" id="GO:0003677">
    <property type="term" value="F:DNA binding"/>
    <property type="evidence" value="ECO:0007669"/>
    <property type="project" value="InterPro"/>
</dbReference>
<dbReference type="Proteomes" id="UP000235649">
    <property type="component" value="Unassembled WGS sequence"/>
</dbReference>